<dbReference type="PANTHER" id="PTHR23517">
    <property type="entry name" value="RESISTANCE PROTEIN MDTM, PUTATIVE-RELATED-RELATED"/>
    <property type="match status" value="1"/>
</dbReference>
<dbReference type="PANTHER" id="PTHR23517:SF3">
    <property type="entry name" value="INTEGRAL MEMBRANE TRANSPORT PROTEIN"/>
    <property type="match status" value="1"/>
</dbReference>
<feature type="transmembrane region" description="Helical" evidence="7">
    <location>
        <begin position="111"/>
        <end position="134"/>
    </location>
</feature>
<feature type="transmembrane region" description="Helical" evidence="7">
    <location>
        <begin position="380"/>
        <end position="399"/>
    </location>
</feature>
<dbReference type="InterPro" id="IPR020846">
    <property type="entry name" value="MFS_dom"/>
</dbReference>
<dbReference type="InterPro" id="IPR011701">
    <property type="entry name" value="MFS"/>
</dbReference>
<dbReference type="Proteomes" id="UP001330812">
    <property type="component" value="Chromosome"/>
</dbReference>
<reference evidence="9 10" key="1">
    <citation type="journal article" date="2015" name="Int. J. Syst. Evol. Microbiol.">
        <title>Amycolatopsis rhabdoformis sp. nov., an actinomycete isolated from a tropical forest soil.</title>
        <authorList>
            <person name="Souza W.R."/>
            <person name="Silva R.E."/>
            <person name="Goodfellow M."/>
            <person name="Busarakam K."/>
            <person name="Figueiro F.S."/>
            <person name="Ferreira D."/>
            <person name="Rodrigues-Filho E."/>
            <person name="Moraes L.A.B."/>
            <person name="Zucchi T.D."/>
        </authorList>
    </citation>
    <scope>NUCLEOTIDE SEQUENCE [LARGE SCALE GENOMIC DNA]</scope>
    <source>
        <strain evidence="9 10">NCIMB 14900</strain>
    </source>
</reference>
<organism evidence="9 10">
    <name type="scientific">Amycolatopsis rhabdoformis</name>
    <dbReference type="NCBI Taxonomy" id="1448059"/>
    <lineage>
        <taxon>Bacteria</taxon>
        <taxon>Bacillati</taxon>
        <taxon>Actinomycetota</taxon>
        <taxon>Actinomycetes</taxon>
        <taxon>Pseudonocardiales</taxon>
        <taxon>Pseudonocardiaceae</taxon>
        <taxon>Amycolatopsis</taxon>
    </lineage>
</organism>
<keyword evidence="2" id="KW-0813">Transport</keyword>
<feature type="transmembrane region" description="Helical" evidence="7">
    <location>
        <begin position="50"/>
        <end position="74"/>
    </location>
</feature>
<feature type="transmembrane region" description="Helical" evidence="7">
    <location>
        <begin position="154"/>
        <end position="174"/>
    </location>
</feature>
<evidence type="ECO:0000256" key="4">
    <source>
        <dbReference type="ARBA" id="ARBA00022692"/>
    </source>
</evidence>
<dbReference type="SUPFAM" id="SSF103473">
    <property type="entry name" value="MFS general substrate transporter"/>
    <property type="match status" value="1"/>
</dbReference>
<evidence type="ECO:0000256" key="2">
    <source>
        <dbReference type="ARBA" id="ARBA00022448"/>
    </source>
</evidence>
<keyword evidence="6 7" id="KW-0472">Membrane</keyword>
<feature type="transmembrane region" description="Helical" evidence="7">
    <location>
        <begin position="317"/>
        <end position="341"/>
    </location>
</feature>
<evidence type="ECO:0000259" key="8">
    <source>
        <dbReference type="PROSITE" id="PS50850"/>
    </source>
</evidence>
<feature type="transmembrane region" description="Helical" evidence="7">
    <location>
        <begin position="292"/>
        <end position="311"/>
    </location>
</feature>
<feature type="transmembrane region" description="Helical" evidence="7">
    <location>
        <begin position="259"/>
        <end position="280"/>
    </location>
</feature>
<feature type="transmembrane region" description="Helical" evidence="7">
    <location>
        <begin position="86"/>
        <end position="105"/>
    </location>
</feature>
<evidence type="ECO:0000313" key="9">
    <source>
        <dbReference type="EMBL" id="WSE31464.1"/>
    </source>
</evidence>
<evidence type="ECO:0000256" key="5">
    <source>
        <dbReference type="ARBA" id="ARBA00022989"/>
    </source>
</evidence>
<dbReference type="Pfam" id="PF07690">
    <property type="entry name" value="MFS_1"/>
    <property type="match status" value="1"/>
</dbReference>
<feature type="transmembrane region" description="Helical" evidence="7">
    <location>
        <begin position="353"/>
        <end position="374"/>
    </location>
</feature>
<proteinExistence type="predicted"/>
<sequence>MTDIAERAGSTPLPRSAGTRPAWFGAAAAVFVVGWGGNQFTPLLVMYKEAGYSTFTVDALLGAYVVGLVPGLLLSGGLSNRYGRRPVMAVGTVLSLLASVLIALGPEGAGWIAAGRFLTGVAVAVAMAVGSTWIKELADADSRGAADLGTRRAALCLTLGLGIGPGAAGVLAQWGPWPMVLPFVVHIGLALLALPFLPRSPETLGLESRKPALSRLPVTTRHPRFRRIILPMAPWIFGSCGVAYAIMPQLVQDKLGSWSLAYSTLLTVCAIGAGVGIQPIAKRVDRTTSARAVLVGMAVMCTGLVLAAVAAGLRSPWLALITAVVLGTAYGIVVVSGLLELQRLARPEEIAQLTGVYYALAYIGFLLPSLLAALSGFASYPMLLGCLAVIALAGTLTVARNSRSHLPVT</sequence>
<accession>A0ABZ1IBP8</accession>
<dbReference type="RefSeq" id="WP_326834271.1">
    <property type="nucleotide sequence ID" value="NZ_CP142149.1"/>
</dbReference>
<dbReference type="Gene3D" id="1.20.1250.20">
    <property type="entry name" value="MFS general substrate transporter like domains"/>
    <property type="match status" value="2"/>
</dbReference>
<comment type="subcellular location">
    <subcellularLocation>
        <location evidence="1">Cell membrane</location>
        <topology evidence="1">Multi-pass membrane protein</topology>
    </subcellularLocation>
</comment>
<gene>
    <name evidence="9" type="ORF">VSH64_04990</name>
</gene>
<keyword evidence="4 7" id="KW-0812">Transmembrane</keyword>
<evidence type="ECO:0000313" key="10">
    <source>
        <dbReference type="Proteomes" id="UP001330812"/>
    </source>
</evidence>
<dbReference type="InterPro" id="IPR036259">
    <property type="entry name" value="MFS_trans_sf"/>
</dbReference>
<keyword evidence="5 7" id="KW-1133">Transmembrane helix</keyword>
<keyword evidence="10" id="KW-1185">Reference proteome</keyword>
<evidence type="ECO:0000256" key="6">
    <source>
        <dbReference type="ARBA" id="ARBA00023136"/>
    </source>
</evidence>
<evidence type="ECO:0000256" key="1">
    <source>
        <dbReference type="ARBA" id="ARBA00004651"/>
    </source>
</evidence>
<dbReference type="PROSITE" id="PS50850">
    <property type="entry name" value="MFS"/>
    <property type="match status" value="1"/>
</dbReference>
<feature type="transmembrane region" description="Helical" evidence="7">
    <location>
        <begin position="228"/>
        <end position="247"/>
    </location>
</feature>
<name>A0ABZ1IBP8_9PSEU</name>
<feature type="domain" description="Major facilitator superfamily (MFS) profile" evidence="8">
    <location>
        <begin position="1"/>
        <end position="403"/>
    </location>
</feature>
<keyword evidence="3" id="KW-1003">Cell membrane</keyword>
<evidence type="ECO:0000256" key="7">
    <source>
        <dbReference type="SAM" id="Phobius"/>
    </source>
</evidence>
<dbReference type="InterPro" id="IPR050171">
    <property type="entry name" value="MFS_Transporters"/>
</dbReference>
<protein>
    <submittedName>
        <fullName evidence="9">MFS transporter</fullName>
    </submittedName>
</protein>
<feature type="transmembrane region" description="Helical" evidence="7">
    <location>
        <begin position="180"/>
        <end position="197"/>
    </location>
</feature>
<evidence type="ECO:0000256" key="3">
    <source>
        <dbReference type="ARBA" id="ARBA00022475"/>
    </source>
</evidence>
<feature type="transmembrane region" description="Helical" evidence="7">
    <location>
        <begin position="21"/>
        <end position="38"/>
    </location>
</feature>
<dbReference type="EMBL" id="CP142149">
    <property type="protein sequence ID" value="WSE31464.1"/>
    <property type="molecule type" value="Genomic_DNA"/>
</dbReference>